<evidence type="ECO:0000313" key="3">
    <source>
        <dbReference type="Proteomes" id="UP000248012"/>
    </source>
</evidence>
<dbReference type="OrthoDB" id="6077989at2"/>
<dbReference type="AlphaFoldDB" id="A0A2V4NV25"/>
<dbReference type="Pfam" id="PF01814">
    <property type="entry name" value="Hemerythrin"/>
    <property type="match status" value="1"/>
</dbReference>
<evidence type="ECO:0000259" key="1">
    <source>
        <dbReference type="Pfam" id="PF01814"/>
    </source>
</evidence>
<feature type="domain" description="Hemerythrin-like" evidence="1">
    <location>
        <begin position="39"/>
        <end position="178"/>
    </location>
</feature>
<dbReference type="Proteomes" id="UP000248012">
    <property type="component" value="Unassembled WGS sequence"/>
</dbReference>
<gene>
    <name evidence="2" type="ORF">DI396_02050</name>
</gene>
<dbReference type="RefSeq" id="WP_110794465.1">
    <property type="nucleotide sequence ID" value="NZ_KZ826481.1"/>
</dbReference>
<dbReference type="CDD" id="cd12108">
    <property type="entry name" value="Hr-like"/>
    <property type="match status" value="1"/>
</dbReference>
<dbReference type="Gene3D" id="1.20.120.520">
    <property type="entry name" value="nmb1532 protein domain like"/>
    <property type="match status" value="1"/>
</dbReference>
<evidence type="ECO:0000313" key="2">
    <source>
        <dbReference type="EMBL" id="PYC48886.1"/>
    </source>
</evidence>
<protein>
    <recommendedName>
        <fullName evidence="1">Hemerythrin-like domain-containing protein</fullName>
    </recommendedName>
</protein>
<proteinExistence type="predicted"/>
<accession>A0A2V4NV25</accession>
<dbReference type="EMBL" id="QFVT01000002">
    <property type="protein sequence ID" value="PYC48886.1"/>
    <property type="molecule type" value="Genomic_DNA"/>
</dbReference>
<sequence>MNEDKNIATRTGLPDHLRVLADKYPRDMWRGHPNFNELTSFWLERHLMFRQILGKLQDGSAEFLDGRAPRYVPEMARYTGFFLEQLHEHHNIEDHHFFPKFKPFDARVETAFELLDADHHALDGQMTALTEASNAVIGAAQSDGDVITAAARLRDVQGGFERFLNRHLCDEEEVIVPIVLEYGEEID</sequence>
<dbReference type="InterPro" id="IPR012312">
    <property type="entry name" value="Hemerythrin-like"/>
</dbReference>
<comment type="caution">
    <text evidence="2">The sequence shown here is derived from an EMBL/GenBank/DDBJ whole genome shotgun (WGS) entry which is preliminary data.</text>
</comment>
<keyword evidence="3" id="KW-1185">Reference proteome</keyword>
<organism evidence="2 3">
    <name type="scientific">Litorivita pollutaquae</name>
    <dbReference type="NCBI Taxonomy" id="2200892"/>
    <lineage>
        <taxon>Bacteria</taxon>
        <taxon>Pseudomonadati</taxon>
        <taxon>Pseudomonadota</taxon>
        <taxon>Alphaproteobacteria</taxon>
        <taxon>Rhodobacterales</taxon>
        <taxon>Paracoccaceae</taxon>
        <taxon>Litorivita</taxon>
    </lineage>
</organism>
<name>A0A2V4NV25_9RHOB</name>
<reference evidence="2 3" key="1">
    <citation type="submission" date="2018-05" db="EMBL/GenBank/DDBJ databases">
        <title>Oceanovita maritima gen. nov., sp. nov., a marine bacterium in the family Rhodobacteraceae isolated from surface seawater of Lundu port Xiamen, China.</title>
        <authorList>
            <person name="Hetharua B.H."/>
            <person name="Min D."/>
            <person name="Liao H."/>
            <person name="Tian Y."/>
        </authorList>
    </citation>
    <scope>NUCLEOTIDE SEQUENCE [LARGE SCALE GENOMIC DNA]</scope>
    <source>
        <strain evidence="2 3">FSX-11</strain>
    </source>
</reference>